<name>A0A0X3NNZ5_SCHSO</name>
<protein>
    <submittedName>
        <fullName evidence="1">Uncharacterized protein</fullName>
    </submittedName>
</protein>
<accession>A0A0X3NNZ5</accession>
<dbReference type="AlphaFoldDB" id="A0A0X3NNZ5"/>
<proteinExistence type="predicted"/>
<gene>
    <name evidence="1" type="ORF">TR168231</name>
</gene>
<dbReference type="EMBL" id="GEEE01022305">
    <property type="protein sequence ID" value="JAP40920.1"/>
    <property type="molecule type" value="Transcribed_RNA"/>
</dbReference>
<organism evidence="1">
    <name type="scientific">Schistocephalus solidus</name>
    <name type="common">Tapeworm</name>
    <dbReference type="NCBI Taxonomy" id="70667"/>
    <lineage>
        <taxon>Eukaryota</taxon>
        <taxon>Metazoa</taxon>
        <taxon>Spiralia</taxon>
        <taxon>Lophotrochozoa</taxon>
        <taxon>Platyhelminthes</taxon>
        <taxon>Cestoda</taxon>
        <taxon>Eucestoda</taxon>
        <taxon>Diphyllobothriidea</taxon>
        <taxon>Diphyllobothriidae</taxon>
        <taxon>Schistocephalus</taxon>
    </lineage>
</organism>
<reference evidence="1" key="1">
    <citation type="submission" date="2016-01" db="EMBL/GenBank/DDBJ databases">
        <title>Reference transcriptome for the parasite Schistocephalus solidus: insights into the molecular evolution of parasitism.</title>
        <authorList>
            <person name="Hebert F.O."/>
            <person name="Grambauer S."/>
            <person name="Barber I."/>
            <person name="Landry C.R."/>
            <person name="Aubin-Horth N."/>
        </authorList>
    </citation>
    <scope>NUCLEOTIDE SEQUENCE</scope>
</reference>
<sequence>MLNYPALPLSLSRLPLLPPSRRLPRMPTYRTVVSLDDFPCDGDAISAVVVVTGVSKSLAPRAVIGSPISLLDHVPNHDFASVILPPLSFHLSLSQSLSIPLVCFFTILSYQHIFTAPLPH</sequence>
<evidence type="ECO:0000313" key="1">
    <source>
        <dbReference type="EMBL" id="JAP40920.1"/>
    </source>
</evidence>